<dbReference type="AlphaFoldDB" id="A0A931H6A4"/>
<dbReference type="RefSeq" id="WP_196987054.1">
    <property type="nucleotide sequence ID" value="NZ_JADWYS010000001.1"/>
</dbReference>
<comment type="caution">
    <text evidence="6">The sequence shown here is derived from an EMBL/GenBank/DDBJ whole genome shotgun (WGS) entry which is preliminary data.</text>
</comment>
<dbReference type="SUPFAM" id="SSF53850">
    <property type="entry name" value="Periplasmic binding protein-like II"/>
    <property type="match status" value="1"/>
</dbReference>
<feature type="domain" description="HTH lysR-type" evidence="5">
    <location>
        <begin position="12"/>
        <end position="69"/>
    </location>
</feature>
<dbReference type="InterPro" id="IPR036390">
    <property type="entry name" value="WH_DNA-bd_sf"/>
</dbReference>
<evidence type="ECO:0000259" key="5">
    <source>
        <dbReference type="PROSITE" id="PS50931"/>
    </source>
</evidence>
<comment type="similarity">
    <text evidence="1">Belongs to the LysR transcriptional regulatory family.</text>
</comment>
<dbReference type="PROSITE" id="PS50931">
    <property type="entry name" value="HTH_LYSR"/>
    <property type="match status" value="1"/>
</dbReference>
<protein>
    <submittedName>
        <fullName evidence="6">LysR family transcriptional regulator</fullName>
    </submittedName>
</protein>
<evidence type="ECO:0000313" key="6">
    <source>
        <dbReference type="EMBL" id="MBG9389247.1"/>
    </source>
</evidence>
<gene>
    <name evidence="6" type="ORF">I5803_14520</name>
</gene>
<dbReference type="InterPro" id="IPR036388">
    <property type="entry name" value="WH-like_DNA-bd_sf"/>
</dbReference>
<dbReference type="PANTHER" id="PTHR30579">
    <property type="entry name" value="TRANSCRIPTIONAL REGULATOR"/>
    <property type="match status" value="1"/>
</dbReference>
<dbReference type="Proteomes" id="UP000651050">
    <property type="component" value="Unassembled WGS sequence"/>
</dbReference>
<dbReference type="Pfam" id="PF00126">
    <property type="entry name" value="HTH_1"/>
    <property type="match status" value="1"/>
</dbReference>
<sequence length="299" mass="32650">MKSSIASTQYTLTASDLDVLLALVRGGTLAGAASRIHADASTVFRSVQRIERQLGQRLFERTRQGYLPSETMLEIAGHAERIESELELARAAALSPNQEVIGRVRVTTVDAVLRGLVLPCMASLAARHASLQLELRTTNELMSLSRRDADLALRAIIPASKPPGHLVGRHLGAIRFVACASRAMPTAHRKRALDAHPWIAPDDALPDHPSVRWRRKHLAKAVPRVLVDDDVNVLDAIKAGAGVGVVPLFLLAQEPQLVALTGPLEDCESQLWLLAHPESRHLRRIAAVYQHLVEHIALP</sequence>
<evidence type="ECO:0000256" key="3">
    <source>
        <dbReference type="ARBA" id="ARBA00023125"/>
    </source>
</evidence>
<dbReference type="GO" id="GO:0003700">
    <property type="term" value="F:DNA-binding transcription factor activity"/>
    <property type="evidence" value="ECO:0007669"/>
    <property type="project" value="InterPro"/>
</dbReference>
<dbReference type="PANTHER" id="PTHR30579:SF3">
    <property type="entry name" value="TRANSCRIPTIONAL REGULATORY PROTEIN"/>
    <property type="match status" value="1"/>
</dbReference>
<evidence type="ECO:0000256" key="2">
    <source>
        <dbReference type="ARBA" id="ARBA00023015"/>
    </source>
</evidence>
<dbReference type="Pfam" id="PF03466">
    <property type="entry name" value="LysR_substrate"/>
    <property type="match status" value="1"/>
</dbReference>
<accession>A0A931H6A4</accession>
<dbReference type="InterPro" id="IPR005119">
    <property type="entry name" value="LysR_subst-bd"/>
</dbReference>
<dbReference type="Gene3D" id="3.40.190.290">
    <property type="match status" value="1"/>
</dbReference>
<keyword evidence="2" id="KW-0805">Transcription regulation</keyword>
<name>A0A931H6A4_9BURK</name>
<dbReference type="GO" id="GO:0003677">
    <property type="term" value="F:DNA binding"/>
    <property type="evidence" value="ECO:0007669"/>
    <property type="project" value="UniProtKB-KW"/>
</dbReference>
<evidence type="ECO:0000313" key="7">
    <source>
        <dbReference type="Proteomes" id="UP000651050"/>
    </source>
</evidence>
<proteinExistence type="inferred from homology"/>
<dbReference type="EMBL" id="JADWYS010000001">
    <property type="protein sequence ID" value="MBG9389247.1"/>
    <property type="molecule type" value="Genomic_DNA"/>
</dbReference>
<keyword evidence="3" id="KW-0238">DNA-binding</keyword>
<dbReference type="Gene3D" id="1.10.10.10">
    <property type="entry name" value="Winged helix-like DNA-binding domain superfamily/Winged helix DNA-binding domain"/>
    <property type="match status" value="1"/>
</dbReference>
<organism evidence="6 7">
    <name type="scientific">Caenimonas aquaedulcis</name>
    <dbReference type="NCBI Taxonomy" id="2793270"/>
    <lineage>
        <taxon>Bacteria</taxon>
        <taxon>Pseudomonadati</taxon>
        <taxon>Pseudomonadota</taxon>
        <taxon>Betaproteobacteria</taxon>
        <taxon>Burkholderiales</taxon>
        <taxon>Comamonadaceae</taxon>
        <taxon>Caenimonas</taxon>
    </lineage>
</organism>
<dbReference type="InterPro" id="IPR000847">
    <property type="entry name" value="LysR_HTH_N"/>
</dbReference>
<reference evidence="6" key="1">
    <citation type="submission" date="2020-11" db="EMBL/GenBank/DDBJ databases">
        <title>Bacterial whole genome sequence for Caenimonas sp. DR4.4.</title>
        <authorList>
            <person name="Le V."/>
            <person name="Ko S.-R."/>
            <person name="Ahn C.-Y."/>
            <person name="Oh H.-M."/>
        </authorList>
    </citation>
    <scope>NUCLEOTIDE SEQUENCE</scope>
    <source>
        <strain evidence="6">DR4.4</strain>
    </source>
</reference>
<evidence type="ECO:0000256" key="4">
    <source>
        <dbReference type="ARBA" id="ARBA00023163"/>
    </source>
</evidence>
<keyword evidence="7" id="KW-1185">Reference proteome</keyword>
<dbReference type="InterPro" id="IPR050176">
    <property type="entry name" value="LTTR"/>
</dbReference>
<dbReference type="SUPFAM" id="SSF46785">
    <property type="entry name" value="Winged helix' DNA-binding domain"/>
    <property type="match status" value="1"/>
</dbReference>
<evidence type="ECO:0000256" key="1">
    <source>
        <dbReference type="ARBA" id="ARBA00009437"/>
    </source>
</evidence>
<keyword evidence="4" id="KW-0804">Transcription</keyword>